<proteinExistence type="predicted"/>
<evidence type="ECO:0000313" key="4">
    <source>
        <dbReference type="Proteomes" id="UP000676917"/>
    </source>
</evidence>
<comment type="caution">
    <text evidence="3">The sequence shown here is derived from an EMBL/GenBank/DDBJ whole genome shotgun (WGS) entry which is preliminary data.</text>
</comment>
<keyword evidence="4" id="KW-1185">Reference proteome</keyword>
<feature type="region of interest" description="Disordered" evidence="1">
    <location>
        <begin position="82"/>
        <end position="123"/>
    </location>
</feature>
<keyword evidence="2" id="KW-1133">Transmembrane helix</keyword>
<feature type="compositionally biased region" description="Basic and acidic residues" evidence="1">
    <location>
        <begin position="83"/>
        <end position="92"/>
    </location>
</feature>
<dbReference type="AlphaFoldDB" id="A0A919X9K5"/>
<protein>
    <submittedName>
        <fullName evidence="3">Uncharacterized protein</fullName>
    </submittedName>
</protein>
<dbReference type="EMBL" id="BORP01000002">
    <property type="protein sequence ID" value="GIO26660.1"/>
    <property type="molecule type" value="Genomic_DNA"/>
</dbReference>
<sequence length="264" mass="30682">MDKQLKDLKLQFEQIPTAFTEKDKEAIRSKIDKIQQKPRRREIQLFPKLLTGLVVTFAIIIFIVTIDQQGLLRSGSSQLSDSALEKSSDNKADMAQTEALESKEENSIHDSSTENKSFGNDDSVRDTYHESIALSEELTNIYQEYKTTLDDSLLVDLTPFDVFKLYNYANLHDDLDVVYALYMKGNNHYVPDRDTFMEEAKNDITAKQQIEENYNKMLEINSYTVVYLHENEALVEYQLDDLIGFRLYKDTELNVWKVSYMPIQ</sequence>
<reference evidence="3" key="1">
    <citation type="submission" date="2021-03" db="EMBL/GenBank/DDBJ databases">
        <title>Antimicrobial resistance genes in bacteria isolated from Japanese honey, and their potential for conferring macrolide and lincosamide resistance in the American foulbrood pathogen Paenibacillus larvae.</title>
        <authorList>
            <person name="Okamoto M."/>
            <person name="Kumagai M."/>
            <person name="Kanamori H."/>
            <person name="Takamatsu D."/>
        </authorList>
    </citation>
    <scope>NUCLEOTIDE SEQUENCE</scope>
    <source>
        <strain evidence="3">J43TS3</strain>
    </source>
</reference>
<feature type="transmembrane region" description="Helical" evidence="2">
    <location>
        <begin position="45"/>
        <end position="66"/>
    </location>
</feature>
<gene>
    <name evidence="3" type="ORF">J43TS3_12710</name>
</gene>
<dbReference type="Proteomes" id="UP000676917">
    <property type="component" value="Unassembled WGS sequence"/>
</dbReference>
<keyword evidence="2" id="KW-0472">Membrane</keyword>
<name>A0A919X9K5_9BACI</name>
<evidence type="ECO:0000313" key="3">
    <source>
        <dbReference type="EMBL" id="GIO26660.1"/>
    </source>
</evidence>
<evidence type="ECO:0000256" key="2">
    <source>
        <dbReference type="SAM" id="Phobius"/>
    </source>
</evidence>
<keyword evidence="2" id="KW-0812">Transmembrane</keyword>
<feature type="compositionally biased region" description="Basic and acidic residues" evidence="1">
    <location>
        <begin position="100"/>
        <end position="113"/>
    </location>
</feature>
<accession>A0A919X9K5</accession>
<organism evidence="3 4">
    <name type="scientific">Ornithinibacillus bavariensis</name>
    <dbReference type="NCBI Taxonomy" id="545502"/>
    <lineage>
        <taxon>Bacteria</taxon>
        <taxon>Bacillati</taxon>
        <taxon>Bacillota</taxon>
        <taxon>Bacilli</taxon>
        <taxon>Bacillales</taxon>
        <taxon>Bacillaceae</taxon>
        <taxon>Ornithinibacillus</taxon>
    </lineage>
</organism>
<evidence type="ECO:0000256" key="1">
    <source>
        <dbReference type="SAM" id="MobiDB-lite"/>
    </source>
</evidence>
<dbReference type="RefSeq" id="WP_212920175.1">
    <property type="nucleotide sequence ID" value="NZ_BORP01000002.1"/>
</dbReference>